<dbReference type="GO" id="GO:0006641">
    <property type="term" value="P:triglyceride metabolic process"/>
    <property type="evidence" value="ECO:0007669"/>
    <property type="project" value="UniProtKB-ARBA"/>
</dbReference>
<evidence type="ECO:0000256" key="6">
    <source>
        <dbReference type="PROSITE-ProRule" id="PRU01161"/>
    </source>
</evidence>
<dbReference type="GO" id="GO:0016020">
    <property type="term" value="C:membrane"/>
    <property type="evidence" value="ECO:0007669"/>
    <property type="project" value="UniProtKB-SubCell"/>
</dbReference>
<gene>
    <name evidence="10" type="ORF">FN846DRAFT_944073</name>
</gene>
<dbReference type="GO" id="GO:0004806">
    <property type="term" value="F:triacylglycerol lipase activity"/>
    <property type="evidence" value="ECO:0007669"/>
    <property type="project" value="InterPro"/>
</dbReference>
<evidence type="ECO:0000256" key="5">
    <source>
        <dbReference type="ARBA" id="ARBA00023098"/>
    </source>
</evidence>
<dbReference type="Pfam" id="PF01734">
    <property type="entry name" value="Patatin"/>
    <property type="match status" value="1"/>
</dbReference>
<evidence type="ECO:0000256" key="3">
    <source>
        <dbReference type="ARBA" id="ARBA00022801"/>
    </source>
</evidence>
<feature type="compositionally biased region" description="Polar residues" evidence="8">
    <location>
        <begin position="637"/>
        <end position="646"/>
    </location>
</feature>
<keyword evidence="3 6" id="KW-0378">Hydrolase</keyword>
<dbReference type="PANTHER" id="PTHR14226">
    <property type="entry name" value="NEUROPATHY TARGET ESTERASE/SWISS CHEESE D.MELANOGASTER"/>
    <property type="match status" value="1"/>
</dbReference>
<feature type="active site" description="Proton acceptor" evidence="6">
    <location>
        <position position="449"/>
    </location>
</feature>
<evidence type="ECO:0000256" key="4">
    <source>
        <dbReference type="ARBA" id="ARBA00022963"/>
    </source>
</evidence>
<evidence type="ECO:0000256" key="7">
    <source>
        <dbReference type="RuleBase" id="RU362055"/>
    </source>
</evidence>
<comment type="similarity">
    <text evidence="2 7">Belongs to the PLPL family.</text>
</comment>
<dbReference type="SUPFAM" id="SSF52151">
    <property type="entry name" value="FabD/lysophospholipase-like"/>
    <property type="match status" value="1"/>
</dbReference>
<keyword evidence="7" id="KW-0472">Membrane</keyword>
<dbReference type="Gene3D" id="3.40.1090.10">
    <property type="entry name" value="Cytosolic phospholipase A2 catalytic domain"/>
    <property type="match status" value="2"/>
</dbReference>
<dbReference type="AlphaFoldDB" id="A0A5J5F0G9"/>
<feature type="compositionally biased region" description="Polar residues" evidence="8">
    <location>
        <begin position="653"/>
        <end position="662"/>
    </location>
</feature>
<comment type="subcellular location">
    <subcellularLocation>
        <location evidence="7">Membrane</location>
        <topology evidence="7">Single-pass membrane protein</topology>
    </subcellularLocation>
</comment>
<dbReference type="InterPro" id="IPR016035">
    <property type="entry name" value="Acyl_Trfase/lysoPLipase"/>
</dbReference>
<evidence type="ECO:0000256" key="1">
    <source>
        <dbReference type="ARBA" id="ARBA00002682"/>
    </source>
</evidence>
<protein>
    <recommendedName>
        <fullName evidence="7">Patatin-like phospholipase domain-containing protein</fullName>
        <ecNumber evidence="7">3.1.1.-</ecNumber>
    </recommendedName>
</protein>
<dbReference type="EMBL" id="VXIS01000063">
    <property type="protein sequence ID" value="KAA8908934.1"/>
    <property type="molecule type" value="Genomic_DNA"/>
</dbReference>
<dbReference type="GO" id="GO:0016740">
    <property type="term" value="F:transferase activity"/>
    <property type="evidence" value="ECO:0007669"/>
    <property type="project" value="UniProtKB-KW"/>
</dbReference>
<accession>A0A5J5F0G9</accession>
<evidence type="ECO:0000313" key="11">
    <source>
        <dbReference type="Proteomes" id="UP000326924"/>
    </source>
</evidence>
<comment type="caution">
    <text evidence="6">Lacks conserved residue(s) required for the propagation of feature annotation.</text>
</comment>
<keyword evidence="11" id="KW-1185">Reference proteome</keyword>
<keyword evidence="7" id="KW-1133">Transmembrane helix</keyword>
<dbReference type="InterPro" id="IPR002641">
    <property type="entry name" value="PNPLA_dom"/>
</dbReference>
<feature type="active site" description="Nucleophile" evidence="6">
    <location>
        <position position="304"/>
    </location>
</feature>
<comment type="function">
    <text evidence="1">Probable lipid hydrolase.</text>
</comment>
<sequence>MSTPEEQQQQQQLPDFDKTFVNDGDIAAFARAVAAPSEMDDSADHFITAMNDWRPIHQRIRRRRGRRGRRGKDETREGYAYLLLKWPLLVFVTAWIVVLSGMYVMTRFYIAQYEYWITWRGERERLRKKLRAAKSYEEWREAAQMLDRYLGSEGWKEEDQFAYYDHATVRRIVQDLKRVRDRAEKGAGEERKNAADELRGLVEMCVKNNFAGIESARMYSQTYFGTKHLVQTFVDEVECALKFLCDTDALSMEKKRALFKYLSSNYGKTALCLSGGASFSYYHFGVVKAHLDANLLPNIITGTSGGALVAALVCTRTDEELKRLLVPELSEKITACHDDTWTWIKRWWRTGARFDSIDWARRCCWFTRGSMTFKEAYERTGRILNISCVPSDPHTPSLLLNYLTAPDCCIFSAVLASAAVPGILNPVVLMTKTKAGTIAPYSFGNKWKDGSLRTDIPIRSLNLHFNVNFSIVSQVNPHVNIFFFSSRGAVGRPVTHRRGKGWRGGFLGSALEQYLKLDLAKWLKVLRHLELLPRPMSQDWSSVFLQKFDGTITIWPRTVLSDFWYILTDPTRERLQRMLETGQRCTFSKLKFVENRLKIERMVEYGRHITRSRAAEIEEVFSSDDLQNLLARHKASANGQKPSTKMQPKRSASEPTSPNRITSWFPWSKSPRGSMDATAEHPAAVAVSKELDGEGLRIRRSAVREREVVDDEDGEWSSGSASASEDEGDLEQELAHGGVEGGGRVIKEGEPVEKFEARGETVLFA</sequence>
<reference evidence="10 11" key="1">
    <citation type="submission" date="2019-09" db="EMBL/GenBank/DDBJ databases">
        <title>Draft genome of the ectomycorrhizal ascomycete Sphaerosporella brunnea.</title>
        <authorList>
            <consortium name="DOE Joint Genome Institute"/>
            <person name="Benucci G.M."/>
            <person name="Marozzi G."/>
            <person name="Antonielli L."/>
            <person name="Sanchez S."/>
            <person name="Marco P."/>
            <person name="Wang X."/>
            <person name="Falini L.B."/>
            <person name="Barry K."/>
            <person name="Haridas S."/>
            <person name="Lipzen A."/>
            <person name="Labutti K."/>
            <person name="Grigoriev I.V."/>
            <person name="Murat C."/>
            <person name="Martin F."/>
            <person name="Albertini E."/>
            <person name="Donnini D."/>
            <person name="Bonito G."/>
        </authorList>
    </citation>
    <scope>NUCLEOTIDE SEQUENCE [LARGE SCALE GENOMIC DNA]</scope>
    <source>
        <strain evidence="10 11">Sb_GMNB300</strain>
    </source>
</reference>
<organism evidence="10 11">
    <name type="scientific">Sphaerosporella brunnea</name>
    <dbReference type="NCBI Taxonomy" id="1250544"/>
    <lineage>
        <taxon>Eukaryota</taxon>
        <taxon>Fungi</taxon>
        <taxon>Dikarya</taxon>
        <taxon>Ascomycota</taxon>
        <taxon>Pezizomycotina</taxon>
        <taxon>Pezizomycetes</taxon>
        <taxon>Pezizales</taxon>
        <taxon>Pyronemataceae</taxon>
        <taxon>Sphaerosporella</taxon>
    </lineage>
</organism>
<dbReference type="CDD" id="cd07232">
    <property type="entry name" value="Pat_PLPL"/>
    <property type="match status" value="1"/>
</dbReference>
<keyword evidence="5 6" id="KW-0443">Lipid metabolism</keyword>
<dbReference type="InterPro" id="IPR021771">
    <property type="entry name" value="Triacylglycerol_lipase_N"/>
</dbReference>
<feature type="region of interest" description="Disordered" evidence="8">
    <location>
        <begin position="704"/>
        <end position="748"/>
    </location>
</feature>
<feature type="domain" description="PNPLA" evidence="9">
    <location>
        <begin position="271"/>
        <end position="462"/>
    </location>
</feature>
<dbReference type="OrthoDB" id="15478at2759"/>
<feature type="short sequence motif" description="GXSXG" evidence="6">
    <location>
        <begin position="302"/>
        <end position="306"/>
    </location>
</feature>
<proteinExistence type="inferred from homology"/>
<comment type="function">
    <text evidence="7">Lipid hydrolase.</text>
</comment>
<comment type="caution">
    <text evidence="10">The sequence shown here is derived from an EMBL/GenBank/DDBJ whole genome shotgun (WGS) entry which is preliminary data.</text>
</comment>
<evidence type="ECO:0000256" key="8">
    <source>
        <dbReference type="SAM" id="MobiDB-lite"/>
    </source>
</evidence>
<dbReference type="EC" id="3.1.1.-" evidence="7"/>
<feature type="region of interest" description="Disordered" evidence="8">
    <location>
        <begin position="634"/>
        <end position="677"/>
    </location>
</feature>
<dbReference type="InterPro" id="IPR050301">
    <property type="entry name" value="NTE"/>
</dbReference>
<dbReference type="Proteomes" id="UP000326924">
    <property type="component" value="Unassembled WGS sequence"/>
</dbReference>
<feature type="transmembrane region" description="Helical" evidence="7">
    <location>
        <begin position="79"/>
        <end position="105"/>
    </location>
</feature>
<dbReference type="PANTHER" id="PTHR14226:SF66">
    <property type="entry name" value="TRIACYLGLYCEROL LIPASE PTL2"/>
    <property type="match status" value="1"/>
</dbReference>
<dbReference type="FunCoup" id="A0A5J5F0G9">
    <property type="interactions" value="125"/>
</dbReference>
<keyword evidence="10" id="KW-0808">Transferase</keyword>
<evidence type="ECO:0000256" key="2">
    <source>
        <dbReference type="ARBA" id="ARBA00006104"/>
    </source>
</evidence>
<dbReference type="Pfam" id="PF11815">
    <property type="entry name" value="DUF3336"/>
    <property type="match status" value="1"/>
</dbReference>
<name>A0A5J5F0G9_9PEZI</name>
<keyword evidence="4 6" id="KW-0442">Lipid degradation</keyword>
<dbReference type="GO" id="GO:0016042">
    <property type="term" value="P:lipid catabolic process"/>
    <property type="evidence" value="ECO:0007669"/>
    <property type="project" value="UniProtKB-UniRule"/>
</dbReference>
<dbReference type="InParanoid" id="A0A5J5F0G9"/>
<dbReference type="PROSITE" id="PS51635">
    <property type="entry name" value="PNPLA"/>
    <property type="match status" value="1"/>
</dbReference>
<keyword evidence="7" id="KW-0812">Transmembrane</keyword>
<evidence type="ECO:0000259" key="9">
    <source>
        <dbReference type="PROSITE" id="PS51635"/>
    </source>
</evidence>
<evidence type="ECO:0000313" key="10">
    <source>
        <dbReference type="EMBL" id="KAA8908934.1"/>
    </source>
</evidence>